<dbReference type="Proteomes" id="UP001295444">
    <property type="component" value="Chromosome 06"/>
</dbReference>
<dbReference type="AlphaFoldDB" id="A0AAD1SHM2"/>
<feature type="non-terminal residue" evidence="1">
    <location>
        <position position="1"/>
    </location>
</feature>
<evidence type="ECO:0000313" key="2">
    <source>
        <dbReference type="Proteomes" id="UP001295444"/>
    </source>
</evidence>
<dbReference type="EMBL" id="OW240917">
    <property type="protein sequence ID" value="CAH2301766.1"/>
    <property type="molecule type" value="Genomic_DNA"/>
</dbReference>
<sequence length="139" mass="16271">AWVLQAIQGYHIDFVSMPVEHFVPREMCLSQEQESLIYSEIKELFGKGAIQELPFTCPGFTSNLFLVPKKGGGVRRVINPRTLNAFLWYQHFQMEGIHCLRDLLQASDWRAKLDLMDDYFKVSTTEEHRDFIQCTWRGK</sequence>
<dbReference type="InterPro" id="IPR043502">
    <property type="entry name" value="DNA/RNA_pol_sf"/>
</dbReference>
<dbReference type="Gene3D" id="3.30.70.270">
    <property type="match status" value="1"/>
</dbReference>
<dbReference type="InterPro" id="IPR043128">
    <property type="entry name" value="Rev_trsase/Diguanyl_cyclase"/>
</dbReference>
<reference evidence="1" key="1">
    <citation type="submission" date="2022-03" db="EMBL/GenBank/DDBJ databases">
        <authorList>
            <person name="Alioto T."/>
            <person name="Alioto T."/>
            <person name="Gomez Garrido J."/>
        </authorList>
    </citation>
    <scope>NUCLEOTIDE SEQUENCE</scope>
</reference>
<protein>
    <submittedName>
        <fullName evidence="1">Uncharacterized protein</fullName>
    </submittedName>
</protein>
<proteinExistence type="predicted"/>
<dbReference type="Gene3D" id="3.10.10.10">
    <property type="entry name" value="HIV Type 1 Reverse Transcriptase, subunit A, domain 1"/>
    <property type="match status" value="1"/>
</dbReference>
<name>A0AAD1SHM2_PELCU</name>
<dbReference type="SUPFAM" id="SSF56672">
    <property type="entry name" value="DNA/RNA polymerases"/>
    <property type="match status" value="1"/>
</dbReference>
<evidence type="ECO:0000313" key="1">
    <source>
        <dbReference type="EMBL" id="CAH2301766.1"/>
    </source>
</evidence>
<gene>
    <name evidence="1" type="ORF">PECUL_23A004025</name>
</gene>
<keyword evidence="2" id="KW-1185">Reference proteome</keyword>
<organism evidence="1 2">
    <name type="scientific">Pelobates cultripes</name>
    <name type="common">Western spadefoot toad</name>
    <dbReference type="NCBI Taxonomy" id="61616"/>
    <lineage>
        <taxon>Eukaryota</taxon>
        <taxon>Metazoa</taxon>
        <taxon>Chordata</taxon>
        <taxon>Craniata</taxon>
        <taxon>Vertebrata</taxon>
        <taxon>Euteleostomi</taxon>
        <taxon>Amphibia</taxon>
        <taxon>Batrachia</taxon>
        <taxon>Anura</taxon>
        <taxon>Pelobatoidea</taxon>
        <taxon>Pelobatidae</taxon>
        <taxon>Pelobates</taxon>
    </lineage>
</organism>
<accession>A0AAD1SHM2</accession>